<feature type="domain" description="NTP pyrophosphohydrolase MazG-like" evidence="1">
    <location>
        <begin position="162"/>
        <end position="220"/>
    </location>
</feature>
<dbReference type="CDD" id="cd11528">
    <property type="entry name" value="NTP-PPase_MazG_Nterm"/>
    <property type="match status" value="1"/>
</dbReference>
<dbReference type="InterPro" id="IPR004518">
    <property type="entry name" value="MazG-like_dom"/>
</dbReference>
<name>A0ABY6GIM4_9PROT</name>
<evidence type="ECO:0000313" key="3">
    <source>
        <dbReference type="Proteomes" id="UP001163831"/>
    </source>
</evidence>
<sequence>MISGHNIDRLLKIMQQLRDPETGCAWDRQQNFDSIAPYTIEEAYEVAEAIREKDDHALADELGDLLLQVVFLSQIASEKNAFTFADVVDRICDKMTRRHPHIFKGEALVGWEDVKAAERREKAQNGALEGVAQALPALKRAAKLCQRAARTGFDWEDAAEVLEKVDEEVAEVRAEMATRNRDRLEDEIGDVLFTTASLARKLELDPEACLERSNRKFISRFEAMEKKLAAEGSRLEEKSLAELEALWQSVKRDLARASS</sequence>
<dbReference type="SUPFAM" id="SSF101386">
    <property type="entry name" value="all-alpha NTP pyrophosphatases"/>
    <property type="match status" value="2"/>
</dbReference>
<dbReference type="Gene3D" id="1.10.287.1080">
    <property type="entry name" value="MazG-like"/>
    <property type="match status" value="2"/>
</dbReference>
<dbReference type="RefSeq" id="WP_319806959.1">
    <property type="nucleotide sequence ID" value="NZ_CP107052.1"/>
</dbReference>
<dbReference type="CDD" id="cd11529">
    <property type="entry name" value="NTP-PPase_MazG_Cterm"/>
    <property type="match status" value="1"/>
</dbReference>
<gene>
    <name evidence="2" type="primary">mazG</name>
    <name evidence="2" type="ORF">N5W20_00295</name>
</gene>
<proteinExistence type="predicted"/>
<dbReference type="EC" id="3.6.1.9" evidence="2"/>
<keyword evidence="3" id="KW-1185">Reference proteome</keyword>
<feature type="domain" description="NTP pyrophosphohydrolase MazG-like" evidence="1">
    <location>
        <begin position="30"/>
        <end position="103"/>
    </location>
</feature>
<organism evidence="2 3">
    <name type="scientific">Candidatus Kirkpatrickella diaphorinae</name>
    <dbReference type="NCBI Taxonomy" id="2984322"/>
    <lineage>
        <taxon>Bacteria</taxon>
        <taxon>Pseudomonadati</taxon>
        <taxon>Pseudomonadota</taxon>
        <taxon>Alphaproteobacteria</taxon>
        <taxon>Acetobacterales</taxon>
        <taxon>Acetobacteraceae</taxon>
        <taxon>Candidatus Kirkpatrickella</taxon>
    </lineage>
</organism>
<dbReference type="PANTHER" id="PTHR30522">
    <property type="entry name" value="NUCLEOSIDE TRIPHOSPHATE PYROPHOSPHOHYDROLASE"/>
    <property type="match status" value="1"/>
</dbReference>
<evidence type="ECO:0000259" key="1">
    <source>
        <dbReference type="Pfam" id="PF03819"/>
    </source>
</evidence>
<dbReference type="InterPro" id="IPR011551">
    <property type="entry name" value="NTP_PyrPHydrolase_MazG"/>
</dbReference>
<reference evidence="2" key="1">
    <citation type="submission" date="2022-10" db="EMBL/GenBank/DDBJ databases">
        <title>Candidatus Kirkpatrella diaphorinas gen. nov., sp. nov., an uncultured endosymbiont identified in a population of Diaphorina citri from Hawaii.</title>
        <authorList>
            <person name="Henry E.M."/>
            <person name="Carlson C.R."/>
            <person name="Kuo Y.-W."/>
        </authorList>
    </citation>
    <scope>NUCLEOTIDE SEQUENCE</scope>
    <source>
        <strain evidence="2">CADCRV1</strain>
    </source>
</reference>
<dbReference type="Proteomes" id="UP001163831">
    <property type="component" value="Chromosome"/>
</dbReference>
<dbReference type="EMBL" id="CP107052">
    <property type="protein sequence ID" value="UYH51365.1"/>
    <property type="molecule type" value="Genomic_DNA"/>
</dbReference>
<evidence type="ECO:0000313" key="2">
    <source>
        <dbReference type="EMBL" id="UYH51365.1"/>
    </source>
</evidence>
<dbReference type="GO" id="GO:0047429">
    <property type="term" value="F:nucleoside triphosphate diphosphatase activity"/>
    <property type="evidence" value="ECO:0007669"/>
    <property type="project" value="UniProtKB-EC"/>
</dbReference>
<dbReference type="InterPro" id="IPR048011">
    <property type="entry name" value="NTP-PPase_MazG-like_C"/>
</dbReference>
<dbReference type="PANTHER" id="PTHR30522:SF0">
    <property type="entry name" value="NUCLEOSIDE TRIPHOSPHATE PYROPHOSPHOHYDROLASE"/>
    <property type="match status" value="1"/>
</dbReference>
<dbReference type="NCBIfam" id="NF007113">
    <property type="entry name" value="PRK09562.1"/>
    <property type="match status" value="1"/>
</dbReference>
<dbReference type="InterPro" id="IPR048015">
    <property type="entry name" value="NTP-PPase_MazG-like_N"/>
</dbReference>
<dbReference type="NCBIfam" id="TIGR00444">
    <property type="entry name" value="mazG"/>
    <property type="match status" value="1"/>
</dbReference>
<keyword evidence="2" id="KW-0378">Hydrolase</keyword>
<dbReference type="Pfam" id="PF03819">
    <property type="entry name" value="MazG"/>
    <property type="match status" value="2"/>
</dbReference>
<accession>A0ABY6GIM4</accession>
<protein>
    <submittedName>
        <fullName evidence="2">Nucleoside triphosphate pyrophosphohydrolase</fullName>
        <ecNumber evidence="2">3.6.1.9</ecNumber>
    </submittedName>
</protein>